<proteinExistence type="predicted"/>
<sequence length="72" mass="7843">MPPANPSSSGPISGTFIDDSDFIVKHPEDYRRSITLMTEVFELLTISHRDYLSSAPKLGESSTSPLCVISLS</sequence>
<keyword evidence="2" id="KW-1185">Reference proteome</keyword>
<gene>
    <name evidence="1" type="ORF">BDV98DRAFT_576220</name>
</gene>
<reference evidence="1 2" key="1">
    <citation type="journal article" date="2019" name="Nat. Ecol. Evol.">
        <title>Megaphylogeny resolves global patterns of mushroom evolution.</title>
        <authorList>
            <person name="Varga T."/>
            <person name="Krizsan K."/>
            <person name="Foldi C."/>
            <person name="Dima B."/>
            <person name="Sanchez-Garcia M."/>
            <person name="Sanchez-Ramirez S."/>
            <person name="Szollosi G.J."/>
            <person name="Szarkandi J.G."/>
            <person name="Papp V."/>
            <person name="Albert L."/>
            <person name="Andreopoulos W."/>
            <person name="Angelini C."/>
            <person name="Antonin V."/>
            <person name="Barry K.W."/>
            <person name="Bougher N.L."/>
            <person name="Buchanan P."/>
            <person name="Buyck B."/>
            <person name="Bense V."/>
            <person name="Catcheside P."/>
            <person name="Chovatia M."/>
            <person name="Cooper J."/>
            <person name="Damon W."/>
            <person name="Desjardin D."/>
            <person name="Finy P."/>
            <person name="Geml J."/>
            <person name="Haridas S."/>
            <person name="Hughes K."/>
            <person name="Justo A."/>
            <person name="Karasinski D."/>
            <person name="Kautmanova I."/>
            <person name="Kiss B."/>
            <person name="Kocsube S."/>
            <person name="Kotiranta H."/>
            <person name="LaButti K.M."/>
            <person name="Lechner B.E."/>
            <person name="Liimatainen K."/>
            <person name="Lipzen A."/>
            <person name="Lukacs Z."/>
            <person name="Mihaltcheva S."/>
            <person name="Morgado L.N."/>
            <person name="Niskanen T."/>
            <person name="Noordeloos M.E."/>
            <person name="Ohm R.A."/>
            <person name="Ortiz-Santana B."/>
            <person name="Ovrebo C."/>
            <person name="Racz N."/>
            <person name="Riley R."/>
            <person name="Savchenko A."/>
            <person name="Shiryaev A."/>
            <person name="Soop K."/>
            <person name="Spirin V."/>
            <person name="Szebenyi C."/>
            <person name="Tomsovsky M."/>
            <person name="Tulloss R.E."/>
            <person name="Uehling J."/>
            <person name="Grigoriev I.V."/>
            <person name="Vagvolgyi C."/>
            <person name="Papp T."/>
            <person name="Martin F.M."/>
            <person name="Miettinen O."/>
            <person name="Hibbett D.S."/>
            <person name="Nagy L.G."/>
        </authorList>
    </citation>
    <scope>NUCLEOTIDE SEQUENCE [LARGE SCALE GENOMIC DNA]</scope>
    <source>
        <strain evidence="1 2">CBS 309.79</strain>
    </source>
</reference>
<dbReference type="EMBL" id="ML178861">
    <property type="protein sequence ID" value="TFK96399.1"/>
    <property type="molecule type" value="Genomic_DNA"/>
</dbReference>
<dbReference type="Proteomes" id="UP000305067">
    <property type="component" value="Unassembled WGS sequence"/>
</dbReference>
<organism evidence="1 2">
    <name type="scientific">Pterulicium gracile</name>
    <dbReference type="NCBI Taxonomy" id="1884261"/>
    <lineage>
        <taxon>Eukaryota</taxon>
        <taxon>Fungi</taxon>
        <taxon>Dikarya</taxon>
        <taxon>Basidiomycota</taxon>
        <taxon>Agaricomycotina</taxon>
        <taxon>Agaricomycetes</taxon>
        <taxon>Agaricomycetidae</taxon>
        <taxon>Agaricales</taxon>
        <taxon>Pleurotineae</taxon>
        <taxon>Pterulaceae</taxon>
        <taxon>Pterulicium</taxon>
    </lineage>
</organism>
<protein>
    <submittedName>
        <fullName evidence="1">Uncharacterized protein</fullName>
    </submittedName>
</protein>
<dbReference type="AlphaFoldDB" id="A0A5C3Q5V9"/>
<evidence type="ECO:0000313" key="2">
    <source>
        <dbReference type="Proteomes" id="UP000305067"/>
    </source>
</evidence>
<evidence type="ECO:0000313" key="1">
    <source>
        <dbReference type="EMBL" id="TFK96399.1"/>
    </source>
</evidence>
<name>A0A5C3Q5V9_9AGAR</name>
<accession>A0A5C3Q5V9</accession>